<keyword evidence="5" id="KW-1185">Reference proteome</keyword>
<dbReference type="OrthoDB" id="5132737at2759"/>
<dbReference type="AlphaFoldDB" id="J3NU74"/>
<feature type="domain" description="DUF7924" evidence="2">
    <location>
        <begin position="168"/>
        <end position="393"/>
    </location>
</feature>
<dbReference type="RefSeq" id="XP_009220890.1">
    <property type="nucleotide sequence ID" value="XM_009222626.1"/>
</dbReference>
<dbReference type="PANTHER" id="PTHR42470">
    <property type="entry name" value="VAST DOMAIN-CONTAINING PROTEIN"/>
    <property type="match status" value="1"/>
</dbReference>
<dbReference type="GeneID" id="20345287"/>
<name>J3NU74_GAET3</name>
<evidence type="ECO:0000259" key="2">
    <source>
        <dbReference type="Pfam" id="PF25545"/>
    </source>
</evidence>
<reference evidence="3" key="2">
    <citation type="submission" date="2010-07" db="EMBL/GenBank/DDBJ databases">
        <authorList>
            <consortium name="The Broad Institute Genome Sequencing Platform"/>
            <consortium name="Broad Institute Genome Sequencing Center for Infectious Disease"/>
            <person name="Ma L.-J."/>
            <person name="Dead R."/>
            <person name="Young S."/>
            <person name="Zeng Q."/>
            <person name="Koehrsen M."/>
            <person name="Alvarado L."/>
            <person name="Berlin A."/>
            <person name="Chapman S.B."/>
            <person name="Chen Z."/>
            <person name="Freedman E."/>
            <person name="Gellesch M."/>
            <person name="Goldberg J."/>
            <person name="Griggs A."/>
            <person name="Gujja S."/>
            <person name="Heilman E.R."/>
            <person name="Heiman D."/>
            <person name="Hepburn T."/>
            <person name="Howarth C."/>
            <person name="Jen D."/>
            <person name="Larson L."/>
            <person name="Mehta T."/>
            <person name="Neiman D."/>
            <person name="Pearson M."/>
            <person name="Roberts A."/>
            <person name="Saif S."/>
            <person name="Shea T."/>
            <person name="Shenoy N."/>
            <person name="Sisk P."/>
            <person name="Stolte C."/>
            <person name="Sykes S."/>
            <person name="Walk T."/>
            <person name="White J."/>
            <person name="Yandava C."/>
            <person name="Haas B."/>
            <person name="Nusbaum C."/>
            <person name="Birren B."/>
        </authorList>
    </citation>
    <scope>NUCLEOTIDE SEQUENCE</scope>
    <source>
        <strain evidence="3">R3-111a-1</strain>
    </source>
</reference>
<feature type="compositionally biased region" description="Low complexity" evidence="1">
    <location>
        <begin position="1"/>
        <end position="20"/>
    </location>
</feature>
<proteinExistence type="predicted"/>
<dbReference type="VEuPathDB" id="FungiDB:GGTG_04829"/>
<evidence type="ECO:0000256" key="1">
    <source>
        <dbReference type="SAM" id="MobiDB-lite"/>
    </source>
</evidence>
<accession>J3NU74</accession>
<dbReference type="STRING" id="644352.J3NU74"/>
<feature type="region of interest" description="Disordered" evidence="1">
    <location>
        <begin position="89"/>
        <end position="118"/>
    </location>
</feature>
<dbReference type="InterPro" id="IPR057684">
    <property type="entry name" value="DUF7924"/>
</dbReference>
<protein>
    <recommendedName>
        <fullName evidence="2">DUF7924 domain-containing protein</fullName>
    </recommendedName>
</protein>
<feature type="compositionally biased region" description="Polar residues" evidence="1">
    <location>
        <begin position="94"/>
        <end position="103"/>
    </location>
</feature>
<reference evidence="4" key="5">
    <citation type="submission" date="2018-04" db="UniProtKB">
        <authorList>
            <consortium name="EnsemblFungi"/>
        </authorList>
    </citation>
    <scope>IDENTIFICATION</scope>
    <source>
        <strain evidence="4">R3-111a-1</strain>
    </source>
</reference>
<dbReference type="Pfam" id="PF25545">
    <property type="entry name" value="DUF7924"/>
    <property type="match status" value="1"/>
</dbReference>
<reference evidence="3" key="3">
    <citation type="submission" date="2010-09" db="EMBL/GenBank/DDBJ databases">
        <title>Annotation of Gaeumannomyces graminis var. tritici R3-111a-1.</title>
        <authorList>
            <consortium name="The Broad Institute Genome Sequencing Platform"/>
            <person name="Ma L.-J."/>
            <person name="Dead R."/>
            <person name="Young S.K."/>
            <person name="Zeng Q."/>
            <person name="Gargeya S."/>
            <person name="Fitzgerald M."/>
            <person name="Haas B."/>
            <person name="Abouelleil A."/>
            <person name="Alvarado L."/>
            <person name="Arachchi H.M."/>
            <person name="Berlin A."/>
            <person name="Brown A."/>
            <person name="Chapman S.B."/>
            <person name="Chen Z."/>
            <person name="Dunbar C."/>
            <person name="Freedman E."/>
            <person name="Gearin G."/>
            <person name="Gellesch M."/>
            <person name="Goldberg J."/>
            <person name="Griggs A."/>
            <person name="Gujja S."/>
            <person name="Heiman D."/>
            <person name="Howarth C."/>
            <person name="Larson L."/>
            <person name="Lui A."/>
            <person name="MacDonald P.J.P."/>
            <person name="Mehta T."/>
            <person name="Montmayeur A."/>
            <person name="Murphy C."/>
            <person name="Neiman D."/>
            <person name="Pearson M."/>
            <person name="Priest M."/>
            <person name="Roberts A."/>
            <person name="Saif S."/>
            <person name="Shea T."/>
            <person name="Shenoy N."/>
            <person name="Sisk P."/>
            <person name="Stolte C."/>
            <person name="Sykes S."/>
            <person name="Yandava C."/>
            <person name="Wortman J."/>
            <person name="Nusbaum C."/>
            <person name="Birren B."/>
        </authorList>
    </citation>
    <scope>NUCLEOTIDE SEQUENCE</scope>
    <source>
        <strain evidence="3">R3-111a-1</strain>
    </source>
</reference>
<reference evidence="4" key="4">
    <citation type="journal article" date="2015" name="G3 (Bethesda)">
        <title>Genome sequences of three phytopathogenic species of the Magnaporthaceae family of fungi.</title>
        <authorList>
            <person name="Okagaki L.H."/>
            <person name="Nunes C.C."/>
            <person name="Sailsbery J."/>
            <person name="Clay B."/>
            <person name="Brown D."/>
            <person name="John T."/>
            <person name="Oh Y."/>
            <person name="Young N."/>
            <person name="Fitzgerald M."/>
            <person name="Haas B.J."/>
            <person name="Zeng Q."/>
            <person name="Young S."/>
            <person name="Adiconis X."/>
            <person name="Fan L."/>
            <person name="Levin J.Z."/>
            <person name="Mitchell T.K."/>
            <person name="Okubara P.A."/>
            <person name="Farman M.L."/>
            <person name="Kohn L.M."/>
            <person name="Birren B."/>
            <person name="Ma L.-J."/>
            <person name="Dean R.A."/>
        </authorList>
    </citation>
    <scope>NUCLEOTIDE SEQUENCE</scope>
    <source>
        <strain evidence="4">R3-111a-1</strain>
    </source>
</reference>
<dbReference type="Proteomes" id="UP000006039">
    <property type="component" value="Unassembled WGS sequence"/>
</dbReference>
<dbReference type="eggNOG" id="ENOG502SK65">
    <property type="taxonomic scope" value="Eukaryota"/>
</dbReference>
<evidence type="ECO:0000313" key="5">
    <source>
        <dbReference type="Proteomes" id="UP000006039"/>
    </source>
</evidence>
<feature type="region of interest" description="Disordered" evidence="1">
    <location>
        <begin position="1"/>
        <end position="61"/>
    </location>
</feature>
<dbReference type="EMBL" id="GL385396">
    <property type="protein sequence ID" value="EJT79745.1"/>
    <property type="molecule type" value="Genomic_DNA"/>
</dbReference>
<evidence type="ECO:0000313" key="4">
    <source>
        <dbReference type="EnsemblFungi" id="EJT79745"/>
    </source>
</evidence>
<dbReference type="EnsemblFungi" id="EJT79745">
    <property type="protein sequence ID" value="EJT79745"/>
    <property type="gene ID" value="GGTG_04829"/>
</dbReference>
<sequence>MACTPAQAAAQQRPSPQAPQIDGEQRLGKRKTQCVPDTDLKRQRTSHYTHPTESTIGEPDPISFWVEEGRWPEDLFRPEEVPIMQRLLARKKLPSNSATSETPSDQRPREEKSAPYRDPRYETLLATKGSFMDESPLGITQESESICTTLLESEVTIPNNTPFRDEVFKQTYMKVRGRNEARVLRDITPWIVPPAEVLATDGATQLECLIESVNEGWNSSIPFVKTRPQPDYSVGFKREAFTKDQLAKLSPFIGDFLFEDQSLFMATYFMYFPFLTCEVKCGAAGFDIANRQNAHSMTLAVRAVAELFRIVGREGEVHRRVLAFSVSHNHDSVLIYGHYPVIAGEKTEYYRYVIRNFCFTELGGKEKWAAYRFTKNVYDIWMPTHFKSICSAIDQLPSAIDQLPSEFV</sequence>
<evidence type="ECO:0000313" key="3">
    <source>
        <dbReference type="EMBL" id="EJT79745.1"/>
    </source>
</evidence>
<dbReference type="PANTHER" id="PTHR42470:SF2">
    <property type="match status" value="1"/>
</dbReference>
<organism evidence="3">
    <name type="scientific">Gaeumannomyces tritici (strain R3-111a-1)</name>
    <name type="common">Wheat and barley take-all root rot fungus</name>
    <name type="synonym">Gaeumannomyces graminis var. tritici</name>
    <dbReference type="NCBI Taxonomy" id="644352"/>
    <lineage>
        <taxon>Eukaryota</taxon>
        <taxon>Fungi</taxon>
        <taxon>Dikarya</taxon>
        <taxon>Ascomycota</taxon>
        <taxon>Pezizomycotina</taxon>
        <taxon>Sordariomycetes</taxon>
        <taxon>Sordariomycetidae</taxon>
        <taxon>Magnaporthales</taxon>
        <taxon>Magnaporthaceae</taxon>
        <taxon>Gaeumannomyces</taxon>
    </lineage>
</organism>
<gene>
    <name evidence="4" type="primary">20345287</name>
    <name evidence="3" type="ORF">GGTG_04829</name>
</gene>
<reference evidence="5" key="1">
    <citation type="submission" date="2010-07" db="EMBL/GenBank/DDBJ databases">
        <title>The genome sequence of Gaeumannomyces graminis var. tritici strain R3-111a-1.</title>
        <authorList>
            <consortium name="The Broad Institute Genome Sequencing Platform"/>
            <person name="Ma L.-J."/>
            <person name="Dead R."/>
            <person name="Young S."/>
            <person name="Zeng Q."/>
            <person name="Koehrsen M."/>
            <person name="Alvarado L."/>
            <person name="Berlin A."/>
            <person name="Chapman S.B."/>
            <person name="Chen Z."/>
            <person name="Freedman E."/>
            <person name="Gellesch M."/>
            <person name="Goldberg J."/>
            <person name="Griggs A."/>
            <person name="Gujja S."/>
            <person name="Heilman E.R."/>
            <person name="Heiman D."/>
            <person name="Hepburn T."/>
            <person name="Howarth C."/>
            <person name="Jen D."/>
            <person name="Larson L."/>
            <person name="Mehta T."/>
            <person name="Neiman D."/>
            <person name="Pearson M."/>
            <person name="Roberts A."/>
            <person name="Saif S."/>
            <person name="Shea T."/>
            <person name="Shenoy N."/>
            <person name="Sisk P."/>
            <person name="Stolte C."/>
            <person name="Sykes S."/>
            <person name="Walk T."/>
            <person name="White J."/>
            <person name="Yandava C."/>
            <person name="Haas B."/>
            <person name="Nusbaum C."/>
            <person name="Birren B."/>
        </authorList>
    </citation>
    <scope>NUCLEOTIDE SEQUENCE [LARGE SCALE GENOMIC DNA]</scope>
    <source>
        <strain evidence="5">R3-111a-1</strain>
    </source>
</reference>
<feature type="compositionally biased region" description="Polar residues" evidence="1">
    <location>
        <begin position="46"/>
        <end position="55"/>
    </location>
</feature>
<dbReference type="HOGENOM" id="CLU_025457_0_0_1"/>
<feature type="compositionally biased region" description="Basic and acidic residues" evidence="1">
    <location>
        <begin position="104"/>
        <end position="118"/>
    </location>
</feature>